<dbReference type="EMBL" id="JBJUIK010000010">
    <property type="protein sequence ID" value="KAL3515392.1"/>
    <property type="molecule type" value="Genomic_DNA"/>
</dbReference>
<dbReference type="PRINTS" id="PR00404">
    <property type="entry name" value="MADSDOMAIN"/>
</dbReference>
<dbReference type="GO" id="GO:0005634">
    <property type="term" value="C:nucleus"/>
    <property type="evidence" value="ECO:0007669"/>
    <property type="project" value="UniProtKB-SubCell"/>
</dbReference>
<dbReference type="FunFam" id="3.40.1810.10:FF:000006">
    <property type="entry name" value="Agamous-like MADS-box protein AGL62"/>
    <property type="match status" value="1"/>
</dbReference>
<dbReference type="SUPFAM" id="SSF55455">
    <property type="entry name" value="SRF-like"/>
    <property type="match status" value="1"/>
</dbReference>
<dbReference type="Proteomes" id="UP001630127">
    <property type="component" value="Unassembled WGS sequence"/>
</dbReference>
<dbReference type="PANTHER" id="PTHR11945:SF769">
    <property type="entry name" value="AGAMOUS-LIKE MADS-BOX PROTEIN AGL62"/>
    <property type="match status" value="1"/>
</dbReference>
<protein>
    <recommendedName>
        <fullName evidence="6">MADS-box domain-containing protein</fullName>
    </recommendedName>
</protein>
<keyword evidence="5" id="KW-0539">Nucleus</keyword>
<reference evidence="7 8" key="1">
    <citation type="submission" date="2024-11" db="EMBL/GenBank/DDBJ databases">
        <title>A near-complete genome assembly of Cinchona calisaya.</title>
        <authorList>
            <person name="Lian D.C."/>
            <person name="Zhao X.W."/>
            <person name="Wei L."/>
        </authorList>
    </citation>
    <scope>NUCLEOTIDE SEQUENCE [LARGE SCALE GENOMIC DNA]</scope>
    <source>
        <tissue evidence="7">Nenye</tissue>
    </source>
</reference>
<organism evidence="7 8">
    <name type="scientific">Cinchona calisaya</name>
    <dbReference type="NCBI Taxonomy" id="153742"/>
    <lineage>
        <taxon>Eukaryota</taxon>
        <taxon>Viridiplantae</taxon>
        <taxon>Streptophyta</taxon>
        <taxon>Embryophyta</taxon>
        <taxon>Tracheophyta</taxon>
        <taxon>Spermatophyta</taxon>
        <taxon>Magnoliopsida</taxon>
        <taxon>eudicotyledons</taxon>
        <taxon>Gunneridae</taxon>
        <taxon>Pentapetalae</taxon>
        <taxon>asterids</taxon>
        <taxon>lamiids</taxon>
        <taxon>Gentianales</taxon>
        <taxon>Rubiaceae</taxon>
        <taxon>Cinchonoideae</taxon>
        <taxon>Cinchoneae</taxon>
        <taxon>Cinchona</taxon>
    </lineage>
</organism>
<dbReference type="AlphaFoldDB" id="A0ABD2ZAL0"/>
<dbReference type="Pfam" id="PF00319">
    <property type="entry name" value="SRF-TF"/>
    <property type="match status" value="1"/>
</dbReference>
<comment type="caution">
    <text evidence="7">The sequence shown here is derived from an EMBL/GenBank/DDBJ whole genome shotgun (WGS) entry which is preliminary data.</text>
</comment>
<dbReference type="SMART" id="SM00432">
    <property type="entry name" value="MADS"/>
    <property type="match status" value="1"/>
</dbReference>
<evidence type="ECO:0000256" key="2">
    <source>
        <dbReference type="ARBA" id="ARBA00023015"/>
    </source>
</evidence>
<evidence type="ECO:0000256" key="1">
    <source>
        <dbReference type="ARBA" id="ARBA00004123"/>
    </source>
</evidence>
<keyword evidence="3" id="KW-0238">DNA-binding</keyword>
<feature type="domain" description="MADS-box" evidence="6">
    <location>
        <begin position="7"/>
        <end position="67"/>
    </location>
</feature>
<dbReference type="PANTHER" id="PTHR11945">
    <property type="entry name" value="MADS BOX PROTEIN"/>
    <property type="match status" value="1"/>
</dbReference>
<evidence type="ECO:0000256" key="4">
    <source>
        <dbReference type="ARBA" id="ARBA00023163"/>
    </source>
</evidence>
<dbReference type="PROSITE" id="PS50066">
    <property type="entry name" value="MADS_BOX_2"/>
    <property type="match status" value="1"/>
</dbReference>
<dbReference type="InterPro" id="IPR033896">
    <property type="entry name" value="MEF2-like_N"/>
</dbReference>
<dbReference type="Gene3D" id="3.40.1810.10">
    <property type="entry name" value="Transcription factor, MADS-box"/>
    <property type="match status" value="1"/>
</dbReference>
<sequence length="266" mass="29525">MARKSTKGRQKLPIAKMEKKSNLQVTFSRRRNGLFKKASELCTLTGAEVALVVFSPGQKAYSFGHPNFQAVVDKYLGKTPSPTNSTIVNENPIENAAGHDQLNKELSDAEKCLEVEKERGEVLYKTSEKRQPKYWWEAPFDYLNLAGLHNLEKVMKDLRKNVVHEEVVRRQNLQEMNMSRNLFDMNIFGGNNNNNNNVAGPSNTKGVSFGPRASAGPSGGGGLSPFGAMVVDSSAKIDLNARFDDHEAGGGSNMAREIEPQFRKFF</sequence>
<keyword evidence="4" id="KW-0804">Transcription</keyword>
<evidence type="ECO:0000313" key="7">
    <source>
        <dbReference type="EMBL" id="KAL3515392.1"/>
    </source>
</evidence>
<dbReference type="GO" id="GO:0003677">
    <property type="term" value="F:DNA binding"/>
    <property type="evidence" value="ECO:0007669"/>
    <property type="project" value="UniProtKB-KW"/>
</dbReference>
<proteinExistence type="predicted"/>
<accession>A0ABD2ZAL0</accession>
<evidence type="ECO:0000259" key="6">
    <source>
        <dbReference type="PROSITE" id="PS50066"/>
    </source>
</evidence>
<evidence type="ECO:0000256" key="3">
    <source>
        <dbReference type="ARBA" id="ARBA00023125"/>
    </source>
</evidence>
<dbReference type="CDD" id="cd00265">
    <property type="entry name" value="MADS_MEF2_like"/>
    <property type="match status" value="1"/>
</dbReference>
<keyword evidence="2" id="KW-0805">Transcription regulation</keyword>
<keyword evidence="8" id="KW-1185">Reference proteome</keyword>
<name>A0ABD2ZAL0_9GENT</name>
<dbReference type="InterPro" id="IPR036879">
    <property type="entry name" value="TF_MADSbox_sf"/>
</dbReference>
<evidence type="ECO:0000256" key="5">
    <source>
        <dbReference type="ARBA" id="ARBA00023242"/>
    </source>
</evidence>
<evidence type="ECO:0000313" key="8">
    <source>
        <dbReference type="Proteomes" id="UP001630127"/>
    </source>
</evidence>
<comment type="subcellular location">
    <subcellularLocation>
        <location evidence="1">Nucleus</location>
    </subcellularLocation>
</comment>
<dbReference type="InterPro" id="IPR002100">
    <property type="entry name" value="TF_MADSbox"/>
</dbReference>
<gene>
    <name evidence="7" type="ORF">ACH5RR_022294</name>
</gene>